<dbReference type="EMBL" id="BK015368">
    <property type="protein sequence ID" value="DAE03591.1"/>
    <property type="molecule type" value="Genomic_DNA"/>
</dbReference>
<proteinExistence type="predicted"/>
<reference evidence="2" key="1">
    <citation type="journal article" date="2021" name="Proc. Natl. Acad. Sci. U.S.A.">
        <title>A Catalog of Tens of Thousands of Viruses from Human Metagenomes Reveals Hidden Associations with Chronic Diseases.</title>
        <authorList>
            <person name="Tisza M.J."/>
            <person name="Buck C.B."/>
        </authorList>
    </citation>
    <scope>NUCLEOTIDE SEQUENCE</scope>
    <source>
        <strain evidence="2">CtpoI7</strain>
    </source>
</reference>
<evidence type="ECO:0000313" key="2">
    <source>
        <dbReference type="EMBL" id="DAE03591.1"/>
    </source>
</evidence>
<organism evidence="2">
    <name type="scientific">Siphoviridae sp. ctpoI7</name>
    <dbReference type="NCBI Taxonomy" id="2825678"/>
    <lineage>
        <taxon>Viruses</taxon>
        <taxon>Duplodnaviria</taxon>
        <taxon>Heunggongvirae</taxon>
        <taxon>Uroviricota</taxon>
        <taxon>Caudoviricetes</taxon>
    </lineage>
</organism>
<feature type="region of interest" description="Disordered" evidence="1">
    <location>
        <begin position="117"/>
        <end position="168"/>
    </location>
</feature>
<evidence type="ECO:0000256" key="1">
    <source>
        <dbReference type="SAM" id="MobiDB-lite"/>
    </source>
</evidence>
<protein>
    <submittedName>
        <fullName evidence="2">Uncharacterized protein</fullName>
    </submittedName>
</protein>
<accession>A0A8S5P8S9</accession>
<sequence length="168" mass="18593">MESKYTVTGKVLKLNVTEVSIYREYPYTYITRSLAGNQLNKSDEELIQAVLEIMNIEFDPTSTIAKLTALSNEVKENLAQVKEIGEHTKKNSETAQKSLLELTEQVFNLSVDVEALKSEHHEADEQPQPTTPTTPTEVEHHESTEETHSETSTTGTTSAPADGTIASN</sequence>
<name>A0A8S5P8S9_9CAUD</name>
<feature type="compositionally biased region" description="Basic and acidic residues" evidence="1">
    <location>
        <begin position="137"/>
        <end position="149"/>
    </location>
</feature>